<proteinExistence type="predicted"/>
<gene>
    <name evidence="1" type="ORF">FM121_04745</name>
</gene>
<evidence type="ECO:0000313" key="2">
    <source>
        <dbReference type="Proteomes" id="UP000195918"/>
    </source>
</evidence>
<accession>A0A1X6WM21</accession>
<reference evidence="2" key="1">
    <citation type="submission" date="2017-02" db="EMBL/GenBank/DDBJ databases">
        <authorList>
            <person name="Dridi B."/>
        </authorList>
    </citation>
    <scope>NUCLEOTIDE SEQUENCE [LARGE SCALE GENOMIC DNA]</scope>
    <source>
        <strain evidence="2">bH819</strain>
    </source>
</reference>
<evidence type="ECO:0000313" key="1">
    <source>
        <dbReference type="EMBL" id="SLM85383.1"/>
    </source>
</evidence>
<dbReference type="RefSeq" id="WP_086951019.1">
    <property type="nucleotide sequence ID" value="NZ_FWFD01000008.1"/>
</dbReference>
<name>A0A1X6WM21_9ENTE</name>
<organism evidence="1 2">
    <name type="scientific">Vagococcus fluvialis bH819</name>
    <dbReference type="NCBI Taxonomy" id="1255619"/>
    <lineage>
        <taxon>Bacteria</taxon>
        <taxon>Bacillati</taxon>
        <taxon>Bacillota</taxon>
        <taxon>Bacilli</taxon>
        <taxon>Lactobacillales</taxon>
        <taxon>Enterococcaceae</taxon>
        <taxon>Vagococcus</taxon>
    </lineage>
</organism>
<keyword evidence="2" id="KW-1185">Reference proteome</keyword>
<dbReference type="OrthoDB" id="2454082at2"/>
<dbReference type="EMBL" id="FWFD01000008">
    <property type="protein sequence ID" value="SLM85383.1"/>
    <property type="molecule type" value="Genomic_DNA"/>
</dbReference>
<sequence length="89" mass="10635">MYDWLTKYQTLQRAIDYLEFEIDDYESELKRWVSGDLSKVKITKESKGAKIEGIIKEKKLELDSLMQRKQKLLDFISKFDDLDSQILIK</sequence>
<protein>
    <submittedName>
        <fullName evidence="1">Phage protein</fullName>
    </submittedName>
</protein>
<dbReference type="AlphaFoldDB" id="A0A1X6WM21"/>
<dbReference type="Proteomes" id="UP000195918">
    <property type="component" value="Unassembled WGS sequence"/>
</dbReference>